<name>A0AA41RVM2_PAPNU</name>
<dbReference type="EMBL" id="JAJJMA010042895">
    <property type="protein sequence ID" value="MCL7025231.1"/>
    <property type="molecule type" value="Genomic_DNA"/>
</dbReference>
<evidence type="ECO:0000313" key="5">
    <source>
        <dbReference type="EMBL" id="MCL7025231.1"/>
    </source>
</evidence>
<dbReference type="PROSITE" id="PS50102">
    <property type="entry name" value="RRM"/>
    <property type="match status" value="1"/>
</dbReference>
<evidence type="ECO:0000313" key="7">
    <source>
        <dbReference type="Proteomes" id="UP001177140"/>
    </source>
</evidence>
<proteinExistence type="predicted"/>
<protein>
    <recommendedName>
        <fullName evidence="4">RRM domain-containing protein</fullName>
    </recommendedName>
</protein>
<organism evidence="5 7">
    <name type="scientific">Papaver nudicaule</name>
    <name type="common">Iceland poppy</name>
    <dbReference type="NCBI Taxonomy" id="74823"/>
    <lineage>
        <taxon>Eukaryota</taxon>
        <taxon>Viridiplantae</taxon>
        <taxon>Streptophyta</taxon>
        <taxon>Embryophyta</taxon>
        <taxon>Tracheophyta</taxon>
        <taxon>Spermatophyta</taxon>
        <taxon>Magnoliopsida</taxon>
        <taxon>Ranunculales</taxon>
        <taxon>Papaveraceae</taxon>
        <taxon>Papaveroideae</taxon>
        <taxon>Papaver</taxon>
    </lineage>
</organism>
<dbReference type="InterPro" id="IPR035979">
    <property type="entry name" value="RBD_domain_sf"/>
</dbReference>
<gene>
    <name evidence="5" type="ORF">MKW94_022588</name>
    <name evidence="6" type="ORF">MKW94_025237</name>
</gene>
<feature type="compositionally biased region" description="Gly residues" evidence="3">
    <location>
        <begin position="123"/>
        <end position="137"/>
    </location>
</feature>
<comment type="caution">
    <text evidence="5">The sequence shown here is derived from an EMBL/GenBank/DDBJ whole genome shotgun (WGS) entry which is preliminary data.</text>
</comment>
<feature type="domain" description="RRM" evidence="4">
    <location>
        <begin position="40"/>
        <end position="118"/>
    </location>
</feature>
<dbReference type="InterPro" id="IPR052462">
    <property type="entry name" value="SLIRP/GR-RBP-like"/>
</dbReference>
<sequence length="137" mass="14323">MAFAGKLGTFVRQNISRNTALNGQGSLTSMYNAVRCMSGSKLFIGSLSYDTDEQSLKEAFTSYGDITEAKIIVDRENGRSRGFGFVSYTSEENAAAAQTAMDGQDLAGRAIRVSYANERPSGGSRGGGGYGGGGGGY</sequence>
<keyword evidence="7" id="KW-1185">Reference proteome</keyword>
<dbReference type="Gene3D" id="3.30.70.330">
    <property type="match status" value="1"/>
</dbReference>
<evidence type="ECO:0000313" key="6">
    <source>
        <dbReference type="EMBL" id="MCL7047918.1"/>
    </source>
</evidence>
<evidence type="ECO:0000256" key="2">
    <source>
        <dbReference type="PROSITE-ProRule" id="PRU00176"/>
    </source>
</evidence>
<evidence type="ECO:0000259" key="4">
    <source>
        <dbReference type="PROSITE" id="PS50102"/>
    </source>
</evidence>
<dbReference type="Pfam" id="PF00076">
    <property type="entry name" value="RRM_1"/>
    <property type="match status" value="1"/>
</dbReference>
<dbReference type="InterPro" id="IPR048289">
    <property type="entry name" value="RRM2_NsCP33-like"/>
</dbReference>
<accession>A0AA41RVM2</accession>
<reference evidence="5" key="1">
    <citation type="submission" date="2022-03" db="EMBL/GenBank/DDBJ databases">
        <title>A functionally conserved STORR gene fusion in Papaver species that diverged 16.8 million years ago.</title>
        <authorList>
            <person name="Catania T."/>
        </authorList>
    </citation>
    <scope>NUCLEOTIDE SEQUENCE</scope>
    <source>
        <strain evidence="5">S-191538</strain>
    </source>
</reference>
<dbReference type="FunFam" id="3.30.70.330:FF:000571">
    <property type="entry name" value="Glycine-rich RNA-binding protein 3 mitochondrial"/>
    <property type="match status" value="1"/>
</dbReference>
<dbReference type="GO" id="GO:0003723">
    <property type="term" value="F:RNA binding"/>
    <property type="evidence" value="ECO:0007669"/>
    <property type="project" value="UniProtKB-UniRule"/>
</dbReference>
<dbReference type="InterPro" id="IPR000504">
    <property type="entry name" value="RRM_dom"/>
</dbReference>
<evidence type="ECO:0000256" key="1">
    <source>
        <dbReference type="ARBA" id="ARBA00022884"/>
    </source>
</evidence>
<feature type="region of interest" description="Disordered" evidence="3">
    <location>
        <begin position="117"/>
        <end position="137"/>
    </location>
</feature>
<dbReference type="PANTHER" id="PTHR48027">
    <property type="entry name" value="HETEROGENEOUS NUCLEAR RIBONUCLEOPROTEIN 87F-RELATED"/>
    <property type="match status" value="1"/>
</dbReference>
<dbReference type="InterPro" id="IPR012677">
    <property type="entry name" value="Nucleotide-bd_a/b_plait_sf"/>
</dbReference>
<dbReference type="Proteomes" id="UP001177140">
    <property type="component" value="Unassembled WGS sequence"/>
</dbReference>
<dbReference type="CDD" id="cd21608">
    <property type="entry name" value="RRM2_NsCP33_like"/>
    <property type="match status" value="1"/>
</dbReference>
<keyword evidence="1 2" id="KW-0694">RNA-binding</keyword>
<dbReference type="SUPFAM" id="SSF54928">
    <property type="entry name" value="RNA-binding domain, RBD"/>
    <property type="match status" value="1"/>
</dbReference>
<dbReference type="EMBL" id="JAJJMA010298696">
    <property type="protein sequence ID" value="MCL7047918.1"/>
    <property type="molecule type" value="Genomic_DNA"/>
</dbReference>
<dbReference type="SMART" id="SM00360">
    <property type="entry name" value="RRM"/>
    <property type="match status" value="1"/>
</dbReference>
<dbReference type="AlphaFoldDB" id="A0AA41RVM2"/>
<evidence type="ECO:0000256" key="3">
    <source>
        <dbReference type="SAM" id="MobiDB-lite"/>
    </source>
</evidence>